<dbReference type="Proteomes" id="UP001487740">
    <property type="component" value="Unassembled WGS sequence"/>
</dbReference>
<reference evidence="2 3" key="1">
    <citation type="submission" date="2023-03" db="EMBL/GenBank/DDBJ databases">
        <title>High-quality genome of Scylla paramamosain provides insights in environmental adaptation.</title>
        <authorList>
            <person name="Zhang L."/>
        </authorList>
    </citation>
    <scope>NUCLEOTIDE SEQUENCE [LARGE SCALE GENOMIC DNA]</scope>
    <source>
        <strain evidence="2">LZ_2023a</strain>
        <tissue evidence="2">Muscle</tissue>
    </source>
</reference>
<name>A0AAW0T304_SCYPA</name>
<sequence>MEDVPGPLPSEAGRAERAACTQMREWIASKINLLMALIERGQTTQPRLSDNLIAPPPGCLSRSTVHGDQLRRDA</sequence>
<comment type="caution">
    <text evidence="2">The sequence shown here is derived from an EMBL/GenBank/DDBJ whole genome shotgun (WGS) entry which is preliminary data.</text>
</comment>
<evidence type="ECO:0000313" key="2">
    <source>
        <dbReference type="EMBL" id="KAK8380647.1"/>
    </source>
</evidence>
<keyword evidence="3" id="KW-1185">Reference proteome</keyword>
<evidence type="ECO:0000313" key="3">
    <source>
        <dbReference type="Proteomes" id="UP001487740"/>
    </source>
</evidence>
<feature type="region of interest" description="Disordered" evidence="1">
    <location>
        <begin position="47"/>
        <end position="74"/>
    </location>
</feature>
<protein>
    <submittedName>
        <fullName evidence="2">Uncharacterized protein</fullName>
    </submittedName>
</protein>
<dbReference type="AlphaFoldDB" id="A0AAW0T304"/>
<dbReference type="EMBL" id="JARAKH010000041">
    <property type="protein sequence ID" value="KAK8380647.1"/>
    <property type="molecule type" value="Genomic_DNA"/>
</dbReference>
<evidence type="ECO:0000256" key="1">
    <source>
        <dbReference type="SAM" id="MobiDB-lite"/>
    </source>
</evidence>
<accession>A0AAW0T304</accession>
<gene>
    <name evidence="2" type="ORF">O3P69_007925</name>
</gene>
<organism evidence="2 3">
    <name type="scientific">Scylla paramamosain</name>
    <name type="common">Mud crab</name>
    <dbReference type="NCBI Taxonomy" id="85552"/>
    <lineage>
        <taxon>Eukaryota</taxon>
        <taxon>Metazoa</taxon>
        <taxon>Ecdysozoa</taxon>
        <taxon>Arthropoda</taxon>
        <taxon>Crustacea</taxon>
        <taxon>Multicrustacea</taxon>
        <taxon>Malacostraca</taxon>
        <taxon>Eumalacostraca</taxon>
        <taxon>Eucarida</taxon>
        <taxon>Decapoda</taxon>
        <taxon>Pleocyemata</taxon>
        <taxon>Brachyura</taxon>
        <taxon>Eubrachyura</taxon>
        <taxon>Portunoidea</taxon>
        <taxon>Portunidae</taxon>
        <taxon>Portuninae</taxon>
        <taxon>Scylla</taxon>
    </lineage>
</organism>
<proteinExistence type="predicted"/>